<protein>
    <recommendedName>
        <fullName evidence="2">HIT domain-containing protein</fullName>
    </recommendedName>
</protein>
<reference evidence="1" key="1">
    <citation type="submission" date="2018-06" db="EMBL/GenBank/DDBJ databases">
        <authorList>
            <person name="Zhirakovskaya E."/>
        </authorList>
    </citation>
    <scope>NUCLEOTIDE SEQUENCE</scope>
</reference>
<dbReference type="EMBL" id="UOEG01000239">
    <property type="protein sequence ID" value="VAW02228.1"/>
    <property type="molecule type" value="Genomic_DNA"/>
</dbReference>
<dbReference type="AlphaFoldDB" id="A0A3B0SAT9"/>
<organism evidence="1">
    <name type="scientific">hydrothermal vent metagenome</name>
    <dbReference type="NCBI Taxonomy" id="652676"/>
    <lineage>
        <taxon>unclassified sequences</taxon>
        <taxon>metagenomes</taxon>
        <taxon>ecological metagenomes</taxon>
    </lineage>
</organism>
<name>A0A3B0SAT9_9ZZZZ</name>
<evidence type="ECO:0000313" key="1">
    <source>
        <dbReference type="EMBL" id="VAW02228.1"/>
    </source>
</evidence>
<dbReference type="Gene3D" id="3.30.428.10">
    <property type="entry name" value="HIT-like"/>
    <property type="match status" value="1"/>
</dbReference>
<sequence>MESREIPERNATFSRFGGAGTLIADYRWWSIQARPQQATLGALILLAHGPAQAFGDLPEGAHGELGRISRDIEAVVGRFGNQKINYMMLMMVDPHVHFHVLPRYDREVVFDGITFTDPGWPGLPDLGHAPEAEDAAARVAVELRGGWPAVEEA</sequence>
<evidence type="ECO:0008006" key="2">
    <source>
        <dbReference type="Google" id="ProtNLM"/>
    </source>
</evidence>
<dbReference type="SUPFAM" id="SSF54197">
    <property type="entry name" value="HIT-like"/>
    <property type="match status" value="1"/>
</dbReference>
<dbReference type="InterPro" id="IPR036265">
    <property type="entry name" value="HIT-like_sf"/>
</dbReference>
<proteinExistence type="predicted"/>
<gene>
    <name evidence="1" type="ORF">MNBD_ALPHA07-697</name>
</gene>
<accession>A0A3B0SAT9</accession>